<keyword evidence="4" id="KW-1185">Reference proteome</keyword>
<feature type="transmembrane region" description="Helical" evidence="1">
    <location>
        <begin position="56"/>
        <end position="77"/>
    </location>
</feature>
<keyword evidence="1" id="KW-0472">Membrane</keyword>
<dbReference type="OrthoDB" id="8300214at2759"/>
<evidence type="ECO:0000313" key="3">
    <source>
        <dbReference type="EMBL" id="OJA16843.1"/>
    </source>
</evidence>
<organism evidence="3 4">
    <name type="scientific">Rhizopogon vesiculosus</name>
    <dbReference type="NCBI Taxonomy" id="180088"/>
    <lineage>
        <taxon>Eukaryota</taxon>
        <taxon>Fungi</taxon>
        <taxon>Dikarya</taxon>
        <taxon>Basidiomycota</taxon>
        <taxon>Agaricomycotina</taxon>
        <taxon>Agaricomycetes</taxon>
        <taxon>Agaricomycetidae</taxon>
        <taxon>Boletales</taxon>
        <taxon>Suillineae</taxon>
        <taxon>Rhizopogonaceae</taxon>
        <taxon>Rhizopogon</taxon>
    </lineage>
</organism>
<reference evidence="3 4" key="1">
    <citation type="submission" date="2016-03" db="EMBL/GenBank/DDBJ databases">
        <title>Comparative genomics of the ectomycorrhizal sister species Rhizopogon vinicolor and Rhizopogon vesiculosus (Basidiomycota: Boletales) reveals a divergence of the mating type B locus.</title>
        <authorList>
            <person name="Mujic A.B."/>
            <person name="Kuo A."/>
            <person name="Tritt A."/>
            <person name="Lipzen A."/>
            <person name="Chen C."/>
            <person name="Johnson J."/>
            <person name="Sharma A."/>
            <person name="Barry K."/>
            <person name="Grigoriev I.V."/>
            <person name="Spatafora J.W."/>
        </authorList>
    </citation>
    <scope>NUCLEOTIDE SEQUENCE [LARGE SCALE GENOMIC DNA]</scope>
    <source>
        <strain evidence="3 4">AM-OR11-056</strain>
    </source>
</reference>
<keyword evidence="1" id="KW-1133">Transmembrane helix</keyword>
<feature type="domain" description="Ubiquitin 3 binding protein But2 C-terminal" evidence="2">
    <location>
        <begin position="115"/>
        <end position="219"/>
    </location>
</feature>
<comment type="caution">
    <text evidence="3">The sequence shown here is derived from an EMBL/GenBank/DDBJ whole genome shotgun (WGS) entry which is preliminary data.</text>
</comment>
<dbReference type="InterPro" id="IPR018620">
    <property type="entry name" value="Ubiquitin3-bd_protein_But2_C"/>
</dbReference>
<dbReference type="Proteomes" id="UP000183567">
    <property type="component" value="Unassembled WGS sequence"/>
</dbReference>
<evidence type="ECO:0000313" key="4">
    <source>
        <dbReference type="Proteomes" id="UP000183567"/>
    </source>
</evidence>
<name>A0A1J8QA38_9AGAM</name>
<evidence type="ECO:0000256" key="1">
    <source>
        <dbReference type="SAM" id="Phobius"/>
    </source>
</evidence>
<keyword evidence="1" id="KW-0812">Transmembrane</keyword>
<accession>A0A1J8QA38</accession>
<protein>
    <recommendedName>
        <fullName evidence="2">Ubiquitin 3 binding protein But2 C-terminal domain-containing protein</fullName>
    </recommendedName>
</protein>
<sequence>MLNNWFSDRALRTFRTSYSPLQMHDLEHQLEDSEDAILLPSKRFIPDHTADPLSTWTTWTTLVLSVLAIACAFALYITPASISGRHDVHGLRQPNQYPGLEFIDELKDKAPAMYFPSAIVRVNKASPEQVYTSGSHVILSDNDSMFFQWHLRRSKFTSCYIDSFVPTLEDGLAANKTYTSSGSLTQIQIWNVTTPEEPMRSLSWNSRPQRIALMGTVAFLPEKEKIKQLKLEDGWESLMPTRFSCGEKAIVSIEVACEGCRLEFEQLFSIPPLAFDMMKIG</sequence>
<dbReference type="Pfam" id="PF09792">
    <property type="entry name" value="But2"/>
    <property type="match status" value="1"/>
</dbReference>
<dbReference type="EMBL" id="LVVM01002332">
    <property type="protein sequence ID" value="OJA16843.1"/>
    <property type="molecule type" value="Genomic_DNA"/>
</dbReference>
<proteinExistence type="predicted"/>
<evidence type="ECO:0000259" key="2">
    <source>
        <dbReference type="Pfam" id="PF09792"/>
    </source>
</evidence>
<dbReference type="AlphaFoldDB" id="A0A1J8QA38"/>
<gene>
    <name evidence="3" type="ORF">AZE42_03621</name>
</gene>